<dbReference type="Gene3D" id="3.10.580.10">
    <property type="entry name" value="CBS-domain"/>
    <property type="match status" value="1"/>
</dbReference>
<dbReference type="SUPFAM" id="SSF54631">
    <property type="entry name" value="CBS-domain pair"/>
    <property type="match status" value="1"/>
</dbReference>
<keyword evidence="3 13" id="KW-0032">Aminotransferase</keyword>
<evidence type="ECO:0000256" key="4">
    <source>
        <dbReference type="ARBA" id="ARBA00022679"/>
    </source>
</evidence>
<dbReference type="InterPro" id="IPR000653">
    <property type="entry name" value="DegT/StrS_aminotransferase"/>
</dbReference>
<evidence type="ECO:0000259" key="12">
    <source>
        <dbReference type="PROSITE" id="PS51371"/>
    </source>
</evidence>
<dbReference type="InterPro" id="IPR015422">
    <property type="entry name" value="PyrdxlP-dep_Trfase_small"/>
</dbReference>
<comment type="cofactor">
    <cofactor evidence="1">
        <name>pyridoxal 5'-phosphate</name>
        <dbReference type="ChEBI" id="CHEBI:597326"/>
    </cofactor>
</comment>
<dbReference type="InterPro" id="IPR046342">
    <property type="entry name" value="CBS_dom_sf"/>
</dbReference>
<protein>
    <recommendedName>
        <fullName evidence="9">GDP-perosamine synthase</fullName>
        <ecNumber evidence="8">2.6.1.102</ecNumber>
    </recommendedName>
</protein>
<dbReference type="Gene3D" id="3.40.640.10">
    <property type="entry name" value="Type I PLP-dependent aspartate aminotransferase-like (Major domain)"/>
    <property type="match status" value="1"/>
</dbReference>
<feature type="domain" description="CBS" evidence="12">
    <location>
        <begin position="1"/>
        <end position="60"/>
    </location>
</feature>
<dbReference type="CDD" id="cd00616">
    <property type="entry name" value="AHBA_syn"/>
    <property type="match status" value="1"/>
</dbReference>
<dbReference type="EMBL" id="AP022839">
    <property type="protein sequence ID" value="BCA94922.1"/>
    <property type="molecule type" value="Genomic_DNA"/>
</dbReference>
<evidence type="ECO:0000256" key="9">
    <source>
        <dbReference type="ARBA" id="ARBA00074221"/>
    </source>
</evidence>
<dbReference type="SUPFAM" id="SSF53383">
    <property type="entry name" value="PLP-dependent transferases"/>
    <property type="match status" value="1"/>
</dbReference>
<dbReference type="PANTHER" id="PTHR30244:SF34">
    <property type="entry name" value="DTDP-4-AMINO-4,6-DIDEOXYGALACTOSE TRANSAMINASE"/>
    <property type="match status" value="1"/>
</dbReference>
<evidence type="ECO:0000256" key="3">
    <source>
        <dbReference type="ARBA" id="ARBA00022576"/>
    </source>
</evidence>
<dbReference type="EC" id="2.6.1.102" evidence="8"/>
<evidence type="ECO:0000256" key="6">
    <source>
        <dbReference type="ARBA" id="ARBA00037999"/>
    </source>
</evidence>
<reference evidence="13" key="1">
    <citation type="journal article" date="2020" name="Microbiol. Resour. Announc.">
        <title>Complete Genome Sequence of Novel Psychrotolerant Legionella Strain TUM19329, Isolated from Antarctic Lake Sediment.</title>
        <authorList>
            <person name="Shimada S."/>
            <person name="Nakai R."/>
            <person name="Aoki K."/>
            <person name="Shimoeda N."/>
            <person name="Ohno G."/>
            <person name="Miyazaki Y."/>
            <person name="Kudoh S."/>
            <person name="Imura S."/>
            <person name="Watanabe K."/>
            <person name="Ishii Y."/>
            <person name="Tateda K."/>
        </authorList>
    </citation>
    <scope>NUCLEOTIDE SEQUENCE [LARGE SCALE GENOMIC DNA]</scope>
    <source>
        <strain evidence="13">TUM19329</strain>
    </source>
</reference>
<dbReference type="Gene3D" id="3.90.1150.10">
    <property type="entry name" value="Aspartate Aminotransferase, domain 1"/>
    <property type="match status" value="1"/>
</dbReference>
<organism evidence="13 14">
    <name type="scientific">Legionella antarctica</name>
    <dbReference type="NCBI Taxonomy" id="2708020"/>
    <lineage>
        <taxon>Bacteria</taxon>
        <taxon>Pseudomonadati</taxon>
        <taxon>Pseudomonadota</taxon>
        <taxon>Gammaproteobacteria</taxon>
        <taxon>Legionellales</taxon>
        <taxon>Legionellaceae</taxon>
        <taxon>Legionella</taxon>
    </lineage>
</organism>
<dbReference type="GO" id="GO:0000271">
    <property type="term" value="P:polysaccharide biosynthetic process"/>
    <property type="evidence" value="ECO:0007669"/>
    <property type="project" value="TreeGrafter"/>
</dbReference>
<dbReference type="InterPro" id="IPR015424">
    <property type="entry name" value="PyrdxlP-dep_Trfase"/>
</dbReference>
<keyword evidence="14" id="KW-1185">Reference proteome</keyword>
<name>A0A6F8T4H2_9GAMM</name>
<accession>A0A6F8T4H2</accession>
<keyword evidence="4 13" id="KW-0808">Transferase</keyword>
<dbReference type="FunFam" id="3.40.640.10:FF:000090">
    <property type="entry name" value="Pyridoxal phosphate-dependent aminotransferase"/>
    <property type="match status" value="1"/>
</dbReference>
<keyword evidence="5 11" id="KW-0663">Pyridoxal phosphate</keyword>
<evidence type="ECO:0000313" key="14">
    <source>
        <dbReference type="Proteomes" id="UP000502894"/>
    </source>
</evidence>
<evidence type="ECO:0000256" key="10">
    <source>
        <dbReference type="PROSITE-ProRule" id="PRU00703"/>
    </source>
</evidence>
<comment type="similarity">
    <text evidence="6 11">Belongs to the DegT/DnrJ/EryC1 family.</text>
</comment>
<dbReference type="AlphaFoldDB" id="A0A6F8T4H2"/>
<evidence type="ECO:0000256" key="2">
    <source>
        <dbReference type="ARBA" id="ARBA00005125"/>
    </source>
</evidence>
<sequence>MLAIKELYVYKTFSLKDVLSKLDKTGQGVLFLVDANERLIRTITDGDIRRLLLKSYSLDSDLSDIPAHTSKTLPVSATIQDAYHLMQEYELDHIPLIDELGRPIRLIHRRELSSNIVLSSPHIGEHEQQYVQEAFATNWVAPLGPNVDSFEKEVANYINIKSAVALSSGTAALHLALVLLDVKAGDVVFASSFTFVATVNPILYQNATPVFIDSDLETWNMSPLALERALKEAKAKNELPKAVIIVNLYGQSANYEALCQLCNAYNVPIIEDAAESLGATLNNKHSGTFGKLGVFSFNGNKIITTSGGGMLVSEDEELIERARFLATQARDPAPHYEHSVIGYNYRMSNVLAGIGRGQLKVLEKRVESRRAVFDQYKEAFKSKAFIEMMPEIANGFTTHWLSTMLIKPECSSLRPENIIEQMKPYNIEARRTWKPMHRQPLFAGTEYYPHTENFSVSDYLFDQGICLPSGSNLNQHDIDRVIHCLNDIFTYHQNNSVTL</sequence>
<dbReference type="KEGG" id="lant:TUM19329_12830"/>
<keyword evidence="10" id="KW-0129">CBS domain</keyword>
<gene>
    <name evidence="13" type="primary">yvfE</name>
    <name evidence="13" type="ORF">TUM19329_12830</name>
</gene>
<evidence type="ECO:0000313" key="13">
    <source>
        <dbReference type="EMBL" id="BCA94922.1"/>
    </source>
</evidence>
<evidence type="ECO:0000256" key="5">
    <source>
        <dbReference type="ARBA" id="ARBA00022898"/>
    </source>
</evidence>
<dbReference type="GO" id="GO:0030170">
    <property type="term" value="F:pyridoxal phosphate binding"/>
    <property type="evidence" value="ECO:0007669"/>
    <property type="project" value="TreeGrafter"/>
</dbReference>
<evidence type="ECO:0000256" key="7">
    <source>
        <dbReference type="ARBA" id="ARBA00051587"/>
    </source>
</evidence>
<dbReference type="RefSeq" id="WP_173236657.1">
    <property type="nucleotide sequence ID" value="NZ_AP022839.1"/>
</dbReference>
<proteinExistence type="inferred from homology"/>
<dbReference type="InterPro" id="IPR000644">
    <property type="entry name" value="CBS_dom"/>
</dbReference>
<evidence type="ECO:0000256" key="1">
    <source>
        <dbReference type="ARBA" id="ARBA00001933"/>
    </source>
</evidence>
<comment type="catalytic activity">
    <reaction evidence="7">
        <text>GDP-alpha-D-perosamine + 2-oxoglutarate = GDP-4-dehydro-alpha-D-rhamnose + L-glutamate</text>
        <dbReference type="Rhea" id="RHEA:36779"/>
        <dbReference type="ChEBI" id="CHEBI:16810"/>
        <dbReference type="ChEBI" id="CHEBI:29985"/>
        <dbReference type="ChEBI" id="CHEBI:57964"/>
        <dbReference type="ChEBI" id="CHEBI:73996"/>
        <dbReference type="EC" id="2.6.1.102"/>
    </reaction>
</comment>
<evidence type="ECO:0000256" key="8">
    <source>
        <dbReference type="ARBA" id="ARBA00066317"/>
    </source>
</evidence>
<dbReference type="Pfam" id="PF00571">
    <property type="entry name" value="CBS"/>
    <property type="match status" value="2"/>
</dbReference>
<dbReference type="InterPro" id="IPR015421">
    <property type="entry name" value="PyrdxlP-dep_Trfase_major"/>
</dbReference>
<feature type="domain" description="CBS" evidence="12">
    <location>
        <begin position="64"/>
        <end position="125"/>
    </location>
</feature>
<dbReference type="Proteomes" id="UP000502894">
    <property type="component" value="Chromosome"/>
</dbReference>
<dbReference type="PANTHER" id="PTHR30244">
    <property type="entry name" value="TRANSAMINASE"/>
    <property type="match status" value="1"/>
</dbReference>
<dbReference type="GO" id="GO:0102933">
    <property type="term" value="F:GDP-4-dehydro-6-deoxy-D-mannose-4-aminotransferase activity"/>
    <property type="evidence" value="ECO:0007669"/>
    <property type="project" value="UniProtKB-EC"/>
</dbReference>
<dbReference type="PROSITE" id="PS51371">
    <property type="entry name" value="CBS"/>
    <property type="match status" value="2"/>
</dbReference>
<dbReference type="Pfam" id="PF01041">
    <property type="entry name" value="DegT_DnrJ_EryC1"/>
    <property type="match status" value="1"/>
</dbReference>
<evidence type="ECO:0000256" key="11">
    <source>
        <dbReference type="RuleBase" id="RU004508"/>
    </source>
</evidence>
<comment type="pathway">
    <text evidence="2">Bacterial outer membrane biogenesis; LPS O-antigen biosynthesis.</text>
</comment>